<sequence>MTRILDELGYYLLPGAGGAGPAGVLDEAKRGEELGFGTAFVSERWNIKEAATLSTAACAATTRLRVATAATNHNTRHPLITASWATTLHRLSGGRFTLGIGRGVPGLYDLFGIPSVTTAQMEEFARVMRTLWSGGVISDYDGPLGQYRTLYLDGNFREEIPLGLVAFGPKSLALGGRAFDDVVLHTYFGPGTLRRCSDTVKRAAVDADRDPDQVRVWSCLATIGDHLPEEVRRARLVGRLATYLQGYGDLMVRTNDWDPAVLKRFREDSVVQSIPGAIDRVATDEQLRHIEELFPASWTENAATGTPEECAARIRAEFEHGADRVILHGATADELAPIVAAYRAGDPATVAGAETAAERTDAPSR</sequence>
<dbReference type="Proteomes" id="UP001595696">
    <property type="component" value="Unassembled WGS sequence"/>
</dbReference>
<dbReference type="InterPro" id="IPR011251">
    <property type="entry name" value="Luciferase-like_dom"/>
</dbReference>
<gene>
    <name evidence="3" type="ORF">ACFO0B_19135</name>
</gene>
<dbReference type="NCBIfam" id="TIGR03857">
    <property type="entry name" value="F420_MSMEG_2249"/>
    <property type="match status" value="1"/>
</dbReference>
<dbReference type="SUPFAM" id="SSF51679">
    <property type="entry name" value="Bacterial luciferase-like"/>
    <property type="match status" value="1"/>
</dbReference>
<dbReference type="InterPro" id="IPR050564">
    <property type="entry name" value="F420-G6PD/mer"/>
</dbReference>
<evidence type="ECO:0000259" key="2">
    <source>
        <dbReference type="Pfam" id="PF00296"/>
    </source>
</evidence>
<dbReference type="RefSeq" id="WP_378613882.1">
    <property type="nucleotide sequence ID" value="NZ_JBHSAX010000016.1"/>
</dbReference>
<dbReference type="CDD" id="cd01097">
    <property type="entry name" value="Tetrahydromethanopterin_reductase"/>
    <property type="match status" value="1"/>
</dbReference>
<keyword evidence="4" id="KW-1185">Reference proteome</keyword>
<proteinExistence type="predicted"/>
<dbReference type="EMBL" id="JBHSAX010000016">
    <property type="protein sequence ID" value="MFC3964106.1"/>
    <property type="molecule type" value="Genomic_DNA"/>
</dbReference>
<keyword evidence="1" id="KW-0560">Oxidoreductase</keyword>
<dbReference type="Gene3D" id="3.20.20.30">
    <property type="entry name" value="Luciferase-like domain"/>
    <property type="match status" value="1"/>
</dbReference>
<evidence type="ECO:0000313" key="3">
    <source>
        <dbReference type="EMBL" id="MFC3964106.1"/>
    </source>
</evidence>
<organism evidence="3 4">
    <name type="scientific">Nocardia jiangsuensis</name>
    <dbReference type="NCBI Taxonomy" id="1691563"/>
    <lineage>
        <taxon>Bacteria</taxon>
        <taxon>Bacillati</taxon>
        <taxon>Actinomycetota</taxon>
        <taxon>Actinomycetes</taxon>
        <taxon>Mycobacteriales</taxon>
        <taxon>Nocardiaceae</taxon>
        <taxon>Nocardia</taxon>
    </lineage>
</organism>
<name>A0ABV8DVP8_9NOCA</name>
<protein>
    <submittedName>
        <fullName evidence="3">TIGR03857 family LLM class F420-dependent oxidoreductase</fullName>
    </submittedName>
</protein>
<evidence type="ECO:0000256" key="1">
    <source>
        <dbReference type="ARBA" id="ARBA00023002"/>
    </source>
</evidence>
<dbReference type="Pfam" id="PF00296">
    <property type="entry name" value="Bac_luciferase"/>
    <property type="match status" value="1"/>
</dbReference>
<reference evidence="4" key="1">
    <citation type="journal article" date="2019" name="Int. J. Syst. Evol. Microbiol.">
        <title>The Global Catalogue of Microorganisms (GCM) 10K type strain sequencing project: providing services to taxonomists for standard genome sequencing and annotation.</title>
        <authorList>
            <consortium name="The Broad Institute Genomics Platform"/>
            <consortium name="The Broad Institute Genome Sequencing Center for Infectious Disease"/>
            <person name="Wu L."/>
            <person name="Ma J."/>
        </authorList>
    </citation>
    <scope>NUCLEOTIDE SEQUENCE [LARGE SCALE GENOMIC DNA]</scope>
    <source>
        <strain evidence="4">CGMCC 4.7330</strain>
    </source>
</reference>
<dbReference type="InterPro" id="IPR022378">
    <property type="entry name" value="F420_OxRdatse_MSMEG2249_pred"/>
</dbReference>
<feature type="domain" description="Luciferase-like" evidence="2">
    <location>
        <begin position="18"/>
        <end position="323"/>
    </location>
</feature>
<dbReference type="PANTHER" id="PTHR43244">
    <property type="match status" value="1"/>
</dbReference>
<dbReference type="InterPro" id="IPR036661">
    <property type="entry name" value="Luciferase-like_sf"/>
</dbReference>
<dbReference type="PANTHER" id="PTHR43244:SF1">
    <property type="entry name" value="5,10-METHYLENETETRAHYDROMETHANOPTERIN REDUCTASE"/>
    <property type="match status" value="1"/>
</dbReference>
<accession>A0ABV8DVP8</accession>
<evidence type="ECO:0000313" key="4">
    <source>
        <dbReference type="Proteomes" id="UP001595696"/>
    </source>
</evidence>
<comment type="caution">
    <text evidence="3">The sequence shown here is derived from an EMBL/GenBank/DDBJ whole genome shotgun (WGS) entry which is preliminary data.</text>
</comment>